<evidence type="ECO:0000256" key="10">
    <source>
        <dbReference type="ARBA" id="ARBA00023242"/>
    </source>
</evidence>
<dbReference type="SMART" id="SM01109">
    <property type="entry name" value="CUT"/>
    <property type="match status" value="3"/>
</dbReference>
<dbReference type="InterPro" id="IPR003350">
    <property type="entry name" value="CUT_dom"/>
</dbReference>
<evidence type="ECO:0000259" key="12">
    <source>
        <dbReference type="PROSITE" id="PS51042"/>
    </source>
</evidence>
<keyword evidence="4" id="KW-0677">Repeat</keyword>
<dbReference type="Proteomes" id="UP000593565">
    <property type="component" value="Unassembled WGS sequence"/>
</dbReference>
<dbReference type="SUPFAM" id="SSF47413">
    <property type="entry name" value="lambda repressor-like DNA-binding domains"/>
    <property type="match status" value="3"/>
</dbReference>
<keyword evidence="8" id="KW-0371">Homeobox</keyword>
<dbReference type="Gene3D" id="1.10.260.40">
    <property type="entry name" value="lambda repressor-like DNA-binding domains"/>
    <property type="match status" value="3"/>
</dbReference>
<evidence type="ECO:0000256" key="1">
    <source>
        <dbReference type="ARBA" id="ARBA00004123"/>
    </source>
</evidence>
<keyword evidence="14" id="KW-1185">Reference proteome</keyword>
<feature type="compositionally biased region" description="Low complexity" evidence="11">
    <location>
        <begin position="694"/>
        <end position="703"/>
    </location>
</feature>
<evidence type="ECO:0000256" key="8">
    <source>
        <dbReference type="ARBA" id="ARBA00023155"/>
    </source>
</evidence>
<feature type="compositionally biased region" description="Polar residues" evidence="11">
    <location>
        <begin position="288"/>
        <end position="297"/>
    </location>
</feature>
<evidence type="ECO:0000256" key="5">
    <source>
        <dbReference type="ARBA" id="ARBA00023015"/>
    </source>
</evidence>
<evidence type="ECO:0000256" key="3">
    <source>
        <dbReference type="ARBA" id="ARBA00022553"/>
    </source>
</evidence>
<comment type="subcellular location">
    <subcellularLocation>
        <location evidence="1">Nucleus</location>
    </subcellularLocation>
</comment>
<dbReference type="PROSITE" id="PS51042">
    <property type="entry name" value="CUT"/>
    <property type="match status" value="3"/>
</dbReference>
<evidence type="ECO:0000256" key="4">
    <source>
        <dbReference type="ARBA" id="ARBA00022737"/>
    </source>
</evidence>
<feature type="region of interest" description="Disordered" evidence="11">
    <location>
        <begin position="684"/>
        <end position="713"/>
    </location>
</feature>
<keyword evidence="6" id="KW-0175">Coiled coil</keyword>
<feature type="compositionally biased region" description="Low complexity" evidence="11">
    <location>
        <begin position="998"/>
        <end position="1015"/>
    </location>
</feature>
<evidence type="ECO:0000256" key="9">
    <source>
        <dbReference type="ARBA" id="ARBA00023163"/>
    </source>
</evidence>
<accession>A0A7J5ZR98</accession>
<feature type="region of interest" description="Disordered" evidence="11">
    <location>
        <begin position="988"/>
        <end position="1015"/>
    </location>
</feature>
<feature type="compositionally biased region" description="Low complexity" evidence="11">
    <location>
        <begin position="820"/>
        <end position="837"/>
    </location>
</feature>
<dbReference type="Pfam" id="PF25398">
    <property type="entry name" value="CUX1_N"/>
    <property type="match status" value="1"/>
</dbReference>
<gene>
    <name evidence="13" type="ORF">AMELA_G00260040</name>
</gene>
<evidence type="ECO:0000256" key="2">
    <source>
        <dbReference type="ARBA" id="ARBA00008190"/>
    </source>
</evidence>
<evidence type="ECO:0000313" key="13">
    <source>
        <dbReference type="EMBL" id="KAF4072167.1"/>
    </source>
</evidence>
<keyword evidence="5" id="KW-0805">Transcription regulation</keyword>
<feature type="region of interest" description="Disordered" evidence="11">
    <location>
        <begin position="436"/>
        <end position="502"/>
    </location>
</feature>
<proteinExistence type="inferred from homology"/>
<dbReference type="EMBL" id="JAAGNN010000025">
    <property type="protein sequence ID" value="KAF4072167.1"/>
    <property type="molecule type" value="Genomic_DNA"/>
</dbReference>
<evidence type="ECO:0000313" key="14">
    <source>
        <dbReference type="Proteomes" id="UP000593565"/>
    </source>
</evidence>
<protein>
    <recommendedName>
        <fullName evidence="12">CUT domain-containing protein</fullName>
    </recommendedName>
</protein>
<dbReference type="InterPro" id="IPR010982">
    <property type="entry name" value="Lambda_DNA-bd_dom_sf"/>
</dbReference>
<reference evidence="13 14" key="1">
    <citation type="submission" date="2020-02" db="EMBL/GenBank/DDBJ databases">
        <title>A chromosome-scale genome assembly of the black bullhead catfish (Ameiurus melas).</title>
        <authorList>
            <person name="Wen M."/>
            <person name="Zham M."/>
            <person name="Cabau C."/>
            <person name="Klopp C."/>
            <person name="Donnadieu C."/>
            <person name="Roques C."/>
            <person name="Bouchez O."/>
            <person name="Lampietro C."/>
            <person name="Jouanno E."/>
            <person name="Herpin A."/>
            <person name="Louis A."/>
            <person name="Berthelot C."/>
            <person name="Parey E."/>
            <person name="Roest-Crollius H."/>
            <person name="Braasch I."/>
            <person name="Postlethwait J."/>
            <person name="Robinson-Rechavi M."/>
            <person name="Echchiki A."/>
            <person name="Begum T."/>
            <person name="Montfort J."/>
            <person name="Schartl M."/>
            <person name="Bobe J."/>
            <person name="Guiguen Y."/>
        </authorList>
    </citation>
    <scope>NUCLEOTIDE SEQUENCE [LARGE SCALE GENOMIC DNA]</scope>
    <source>
        <strain evidence="13">M_S1</strain>
        <tissue evidence="13">Blood</tissue>
    </source>
</reference>
<evidence type="ECO:0000256" key="6">
    <source>
        <dbReference type="ARBA" id="ARBA00023054"/>
    </source>
</evidence>
<evidence type="ECO:0000256" key="11">
    <source>
        <dbReference type="SAM" id="MobiDB-lite"/>
    </source>
</evidence>
<evidence type="ECO:0000256" key="7">
    <source>
        <dbReference type="ARBA" id="ARBA00023125"/>
    </source>
</evidence>
<dbReference type="FunFam" id="1.10.260.40:FF:000004">
    <property type="entry name" value="Cut-like homeobox 1a"/>
    <property type="match status" value="2"/>
</dbReference>
<feature type="region of interest" description="Disordered" evidence="11">
    <location>
        <begin position="284"/>
        <end position="316"/>
    </location>
</feature>
<dbReference type="GO" id="GO:0000977">
    <property type="term" value="F:RNA polymerase II transcription regulatory region sequence-specific DNA binding"/>
    <property type="evidence" value="ECO:0007669"/>
    <property type="project" value="TreeGrafter"/>
</dbReference>
<dbReference type="AlphaFoldDB" id="A0A7J5ZR98"/>
<sequence length="1224" mass="134866">MAVYQCYPSLSVLFFLLSVNSPAKLGQRQHRSCTFAERELNSVAAQLAGRQEESEHSHKHVLELSREFKKNVPEEVREMVAPVLKSFQAQVAALIQRSKEAESAFLGVYKQLIEAPDPSPVLEASYSLEERLTQLQSTSSDGEVLVREISGHWKRHLECLNGAESVEESPVSIQRVEASEQLPHMMTPNSTQSLQDGGLPLHNHQSLDERKADGPDALFVRLTQAEERIKTLQSALNKAQSELQELRCKYYKEMAAKAEELAQLKTNLEKANQRADLAQREVERLRDQLTSNRSISKGSDEGPSEGNGGRDEKDKCSPSRLEAVLFSKDREILRLLENVQRLQFTLQEVQDSSASQLADLEQQLAYKTEAIEKLEVKLQSQLDYEEIKTELSILKAVKLTLANGSSSQDSDKVAEALLLDKQTFLHSNKFLTDKARVLQSPDEDQSDSSSRDLGCPMSSYSSPSRVLPVDRQSSSSPGPPNPDGTSGTHDLPRSFSASPFSSDKHCTGPLLQKQLLSPHFKKDGTSLMAFPTALFAAKAALMSANPGSSGPSVIETSLASDQSECGSSGGGDEDHIDTAEIAYQVKEQLLKHNIGQRVFGHYVLGLSQGSVSEILARPKPWRKLTVKGKEPFIKMKQFLSDEQNILALRTIQVRQRGSITPRIRTPETGSDDAIKNILEQAKKEIQSQRGGDGKSSLGSSTGRSSGGGSNSDETIKSILEQARREMQAQQQALHELEASSQSLCSQELHKTLPGPIPTYIKQEEGSTMPVCPSNPIGSPQTPLSVLSPAAFVQNIIRKVKSEIGEAGTYFDQHWSRPFTSVSPSLSSSSSSVPSTVPRAWNAECPPGTEEGLGTEEDEPPPSRSVKVEPELCVSGEPVACGGARMSYYPSYIPRTLKPTVPPLTPEQYEMYMYREVDTIELTRQVKEKLAKNGICQRIFGEKVLGLSQGSVSDMLSRPKPWSKLTQKGREPFIRMQLWLLDQLGQSLNQQSSHNHNKSPVTSHSSPSPPLSLEDSMPLEPVSLVLECSKENQHPHPQHTEPQGVKGTAGTLALQQPHIPLGIQELVAMSPELDTYTITKRVKEVLTDNNLGQRLFGESILGLTQGSVSDLLSRPKPWHKLSLKGREPFVRMQLWLNDPHNVDKLRDMKKMEKKAYLKRRYGLLSPGSDTDSPGACSDSISPGLAQMELCSYSQTKKPRVVLNAEEKEALRKATSAGALPIPAHH</sequence>
<feature type="domain" description="CUT" evidence="12">
    <location>
        <begin position="907"/>
        <end position="994"/>
    </location>
</feature>
<dbReference type="PANTHER" id="PTHR14043">
    <property type="entry name" value="CCAAT DISPLACEMENT PROTEIN-RELATED"/>
    <property type="match status" value="1"/>
</dbReference>
<feature type="domain" description="CUT" evidence="12">
    <location>
        <begin position="1063"/>
        <end position="1150"/>
    </location>
</feature>
<keyword evidence="7" id="KW-0238">DNA-binding</keyword>
<dbReference type="GO" id="GO:0005634">
    <property type="term" value="C:nucleus"/>
    <property type="evidence" value="ECO:0007669"/>
    <property type="project" value="UniProtKB-SubCell"/>
</dbReference>
<keyword evidence="3" id="KW-0597">Phosphoprotein</keyword>
<dbReference type="Gene3D" id="1.20.120.330">
    <property type="entry name" value="Nucleotidyltransferases domain 2"/>
    <property type="match status" value="1"/>
</dbReference>
<feature type="region of interest" description="Disordered" evidence="11">
    <location>
        <begin position="186"/>
        <end position="209"/>
    </location>
</feature>
<comment type="similarity">
    <text evidence="2">Belongs to the CUT homeobox family.</text>
</comment>
<feature type="domain" description="CUT" evidence="12">
    <location>
        <begin position="567"/>
        <end position="654"/>
    </location>
</feature>
<comment type="caution">
    <text evidence="13">The sequence shown here is derived from an EMBL/GenBank/DDBJ whole genome shotgun (WGS) entry which is preliminary data.</text>
</comment>
<dbReference type="GO" id="GO:0000981">
    <property type="term" value="F:DNA-binding transcription factor activity, RNA polymerase II-specific"/>
    <property type="evidence" value="ECO:0007669"/>
    <property type="project" value="TreeGrafter"/>
</dbReference>
<keyword evidence="9" id="KW-0804">Transcription</keyword>
<dbReference type="InterPro" id="IPR057476">
    <property type="entry name" value="Cux_N"/>
</dbReference>
<dbReference type="Pfam" id="PF02376">
    <property type="entry name" value="CUT"/>
    <property type="match status" value="3"/>
</dbReference>
<keyword evidence="10" id="KW-0539">Nucleus</keyword>
<dbReference type="FunFam" id="1.10.260.40:FF:000010">
    <property type="entry name" value="Cut-like homeobox 1a"/>
    <property type="match status" value="1"/>
</dbReference>
<name>A0A7J5ZR98_AMEME</name>
<feature type="region of interest" description="Disordered" evidence="11">
    <location>
        <begin position="820"/>
        <end position="867"/>
    </location>
</feature>
<dbReference type="PANTHER" id="PTHR14043:SF5">
    <property type="entry name" value="HOMEOBOX PROTEIN CUT-LIKE 2"/>
    <property type="match status" value="1"/>
</dbReference>
<organism evidence="13 14">
    <name type="scientific">Ameiurus melas</name>
    <name type="common">Black bullhead</name>
    <name type="synonym">Silurus melas</name>
    <dbReference type="NCBI Taxonomy" id="219545"/>
    <lineage>
        <taxon>Eukaryota</taxon>
        <taxon>Metazoa</taxon>
        <taxon>Chordata</taxon>
        <taxon>Craniata</taxon>
        <taxon>Vertebrata</taxon>
        <taxon>Euteleostomi</taxon>
        <taxon>Actinopterygii</taxon>
        <taxon>Neopterygii</taxon>
        <taxon>Teleostei</taxon>
        <taxon>Ostariophysi</taxon>
        <taxon>Siluriformes</taxon>
        <taxon>Ictaluridae</taxon>
        <taxon>Ameiurus</taxon>
    </lineage>
</organism>